<reference evidence="2 3" key="1">
    <citation type="journal article" date="2015" name="Sci. Rep.">
        <title>Genome of the facultative scuticociliatosis pathogen Pseudocohnilembus persalinus provides insight into its virulence through horizontal gene transfer.</title>
        <authorList>
            <person name="Xiong J."/>
            <person name="Wang G."/>
            <person name="Cheng J."/>
            <person name="Tian M."/>
            <person name="Pan X."/>
            <person name="Warren A."/>
            <person name="Jiang C."/>
            <person name="Yuan D."/>
            <person name="Miao W."/>
        </authorList>
    </citation>
    <scope>NUCLEOTIDE SEQUENCE [LARGE SCALE GENOMIC DNA]</scope>
    <source>
        <strain evidence="2">36N120E</strain>
    </source>
</reference>
<accession>A0A0V0QLV4</accession>
<name>A0A0V0QLV4_PSEPJ</name>
<feature type="region of interest" description="Disordered" evidence="1">
    <location>
        <begin position="210"/>
        <end position="243"/>
    </location>
</feature>
<proteinExistence type="predicted"/>
<sequence length="243" mass="28202">MQLYQNESEQKININKLKYTNWLFDNNLEVIQAFQEKGEEIINAIYHTQSIDKNSSLEENVGIFYDIGSRQNPGYINENELKSILVSNLVKLDEQKTAKILSNELYQLIQPRNQAKGISKSELIYVAKIEPGIEHIIMKNTRTIKSGHSREYVTPKQYLVFEQAVKHEGIFFAEDKQLMSALNAKEQGYDVIKSVKNDLFAIKQMNKQEGIKFQQNSENSDDEDTEIDDENFKKQQKNKSQNN</sequence>
<protein>
    <submittedName>
        <fullName evidence="2">Uncharacterized protein</fullName>
    </submittedName>
</protein>
<evidence type="ECO:0000313" key="2">
    <source>
        <dbReference type="EMBL" id="KRX03295.1"/>
    </source>
</evidence>
<comment type="caution">
    <text evidence="2">The sequence shown here is derived from an EMBL/GenBank/DDBJ whole genome shotgun (WGS) entry which is preliminary data.</text>
</comment>
<organism evidence="2 3">
    <name type="scientific">Pseudocohnilembus persalinus</name>
    <name type="common">Ciliate</name>
    <dbReference type="NCBI Taxonomy" id="266149"/>
    <lineage>
        <taxon>Eukaryota</taxon>
        <taxon>Sar</taxon>
        <taxon>Alveolata</taxon>
        <taxon>Ciliophora</taxon>
        <taxon>Intramacronucleata</taxon>
        <taxon>Oligohymenophorea</taxon>
        <taxon>Scuticociliatia</taxon>
        <taxon>Philasterida</taxon>
        <taxon>Pseudocohnilembidae</taxon>
        <taxon>Pseudocohnilembus</taxon>
    </lineage>
</organism>
<dbReference type="AlphaFoldDB" id="A0A0V0QLV4"/>
<feature type="compositionally biased region" description="Acidic residues" evidence="1">
    <location>
        <begin position="219"/>
        <end position="229"/>
    </location>
</feature>
<evidence type="ECO:0000313" key="3">
    <source>
        <dbReference type="Proteomes" id="UP000054937"/>
    </source>
</evidence>
<dbReference type="InParanoid" id="A0A0V0QLV4"/>
<evidence type="ECO:0000256" key="1">
    <source>
        <dbReference type="SAM" id="MobiDB-lite"/>
    </source>
</evidence>
<gene>
    <name evidence="2" type="ORF">PPERSA_09203</name>
</gene>
<keyword evidence="3" id="KW-1185">Reference proteome</keyword>
<dbReference type="EMBL" id="LDAU01000138">
    <property type="protein sequence ID" value="KRX03295.1"/>
    <property type="molecule type" value="Genomic_DNA"/>
</dbReference>
<dbReference type="Proteomes" id="UP000054937">
    <property type="component" value="Unassembled WGS sequence"/>
</dbReference>